<protein>
    <submittedName>
        <fullName evidence="1">Uncharacterized protein</fullName>
    </submittedName>
</protein>
<organism evidence="1 2">
    <name type="scientific">Janthinobacterium kumbetense</name>
    <dbReference type="NCBI Taxonomy" id="2950280"/>
    <lineage>
        <taxon>Bacteria</taxon>
        <taxon>Pseudomonadati</taxon>
        <taxon>Pseudomonadota</taxon>
        <taxon>Betaproteobacteria</taxon>
        <taxon>Burkholderiales</taxon>
        <taxon>Oxalobacteraceae</taxon>
        <taxon>Janthinobacterium</taxon>
    </lineage>
</organism>
<dbReference type="RefSeq" id="WP_251351561.1">
    <property type="nucleotide sequence ID" value="NZ_JAMQGR010000012.1"/>
</dbReference>
<keyword evidence="2" id="KW-1185">Reference proteome</keyword>
<evidence type="ECO:0000313" key="2">
    <source>
        <dbReference type="Proteomes" id="UP001202243"/>
    </source>
</evidence>
<evidence type="ECO:0000313" key="1">
    <source>
        <dbReference type="EMBL" id="MCM2568748.1"/>
    </source>
</evidence>
<accession>A0ABT0WXI4</accession>
<dbReference type="Proteomes" id="UP001202243">
    <property type="component" value="Unassembled WGS sequence"/>
</dbReference>
<name>A0ABT0WXI4_9BURK</name>
<reference evidence="1 2" key="1">
    <citation type="submission" date="2022-06" db="EMBL/GenBank/DDBJ databases">
        <title>Janthinobacterium kumbetensis sp. nov., isolated from spring water in Turkey.</title>
        <authorList>
            <person name="Inan Bektas K."/>
            <person name="Belduz A.A."/>
            <person name="Canakci S."/>
            <person name="Nalcaoglu A."/>
            <person name="Ceylan E."/>
            <person name="Kati H."/>
        </authorList>
    </citation>
    <scope>NUCLEOTIDE SEQUENCE [LARGE SCALE GENOMIC DNA]</scope>
    <source>
        <strain evidence="1 2">GK</strain>
    </source>
</reference>
<comment type="caution">
    <text evidence="1">The sequence shown here is derived from an EMBL/GenBank/DDBJ whole genome shotgun (WGS) entry which is preliminary data.</text>
</comment>
<sequence length="263" mass="29491">MLMDTSPQNSEGAVLFRSLLEQIGETETSLAKLMVDMGDDRQDSTILRGLQRISNGQARISGEMKVLMNLVRALRRRVNSVSMQSDWQEEEGSIVGVTADGFKIRISEKAKGRWMASIVHLPSGYCPPFPKWQYSILGAKEAAMRRIDEARSDSEWERADELIFVGISSDESYMLRSWLRGIIDNTPKHIDEENAKQSLKILEDAFSKHGLVLDEEKVGVLSLETIRFTLGPNEGQNGVAVPIAFFKNPPINLKRLSIPKQDA</sequence>
<gene>
    <name evidence="1" type="ORF">NCG91_24315</name>
</gene>
<proteinExistence type="predicted"/>
<dbReference type="EMBL" id="JAMQGR010000012">
    <property type="protein sequence ID" value="MCM2568748.1"/>
    <property type="molecule type" value="Genomic_DNA"/>
</dbReference>